<dbReference type="InterPro" id="IPR000276">
    <property type="entry name" value="GPCR_Rhodpsn"/>
</dbReference>
<dbReference type="Pfam" id="PF00001">
    <property type="entry name" value="7tm_1"/>
    <property type="match status" value="2"/>
</dbReference>
<evidence type="ECO:0000256" key="3">
    <source>
        <dbReference type="ARBA" id="ARBA00022475"/>
    </source>
</evidence>
<dbReference type="Gene3D" id="1.20.1070.10">
    <property type="entry name" value="Rhodopsin 7-helix transmembrane proteins"/>
    <property type="match status" value="2"/>
</dbReference>
<reference evidence="15" key="1">
    <citation type="journal article" date="2020" name="J Insects Food Feed">
        <title>The yellow mealworm (Tenebrio molitor) genome: a resource for the emerging insects as food and feed industry.</title>
        <authorList>
            <person name="Eriksson T."/>
            <person name="Andere A."/>
            <person name="Kelstrup H."/>
            <person name="Emery V."/>
            <person name="Picard C."/>
        </authorList>
    </citation>
    <scope>NUCLEOTIDE SEQUENCE</scope>
    <source>
        <strain evidence="15">Stoneville</strain>
        <tissue evidence="15">Whole head</tissue>
    </source>
</reference>
<dbReference type="Proteomes" id="UP000719412">
    <property type="component" value="Unassembled WGS sequence"/>
</dbReference>
<comment type="caution">
    <text evidence="15">The sequence shown here is derived from an EMBL/GenBank/DDBJ whole genome shotgun (WGS) entry which is preliminary data.</text>
</comment>
<evidence type="ECO:0000256" key="6">
    <source>
        <dbReference type="ARBA" id="ARBA00023040"/>
    </source>
</evidence>
<comment type="similarity">
    <text evidence="2 11">Belongs to the G-protein coupled receptor 1 family.</text>
</comment>
<feature type="compositionally biased region" description="Basic and acidic residues" evidence="12">
    <location>
        <begin position="248"/>
        <end position="263"/>
    </location>
</feature>
<dbReference type="PRINTS" id="PR00237">
    <property type="entry name" value="GPCRRHODOPSN"/>
</dbReference>
<accession>A0A8J6H9E1</accession>
<feature type="transmembrane region" description="Helical" evidence="13">
    <location>
        <begin position="173"/>
        <end position="194"/>
    </location>
</feature>
<dbReference type="EMBL" id="JABDTM020027447">
    <property type="protein sequence ID" value="KAH0810510.1"/>
    <property type="molecule type" value="Genomic_DNA"/>
</dbReference>
<proteinExistence type="inferred from homology"/>
<keyword evidence="6 11" id="KW-0297">G-protein coupled receptor</keyword>
<gene>
    <name evidence="15" type="ORF">GEV33_012282</name>
</gene>
<feature type="transmembrane region" description="Helical" evidence="13">
    <location>
        <begin position="15"/>
        <end position="41"/>
    </location>
</feature>
<name>A0A8J6H9E1_TENMO</name>
<keyword evidence="9 11" id="KW-0675">Receptor</keyword>
<evidence type="ECO:0000259" key="14">
    <source>
        <dbReference type="PROSITE" id="PS50262"/>
    </source>
</evidence>
<evidence type="ECO:0000256" key="5">
    <source>
        <dbReference type="ARBA" id="ARBA00022989"/>
    </source>
</evidence>
<keyword evidence="3" id="KW-1003">Cell membrane</keyword>
<evidence type="ECO:0000256" key="4">
    <source>
        <dbReference type="ARBA" id="ARBA00022692"/>
    </source>
</evidence>
<keyword evidence="16" id="KW-1185">Reference proteome</keyword>
<evidence type="ECO:0000256" key="10">
    <source>
        <dbReference type="ARBA" id="ARBA00023224"/>
    </source>
</evidence>
<feature type="transmembrane region" description="Helical" evidence="13">
    <location>
        <begin position="130"/>
        <end position="152"/>
    </location>
</feature>
<dbReference type="PANTHER" id="PTHR24248">
    <property type="entry name" value="ADRENERGIC RECEPTOR-RELATED G-PROTEIN COUPLED RECEPTOR"/>
    <property type="match status" value="1"/>
</dbReference>
<dbReference type="PROSITE" id="PS50262">
    <property type="entry name" value="G_PROTEIN_RECEP_F1_2"/>
    <property type="match status" value="2"/>
</dbReference>
<dbReference type="CDD" id="cd00637">
    <property type="entry name" value="7tm_classA_rhodopsin-like"/>
    <property type="match status" value="2"/>
</dbReference>
<evidence type="ECO:0000256" key="1">
    <source>
        <dbReference type="ARBA" id="ARBA00004651"/>
    </source>
</evidence>
<dbReference type="AlphaFoldDB" id="A0A8J6H9E1"/>
<keyword evidence="10 11" id="KW-0807">Transducer</keyword>
<evidence type="ECO:0000313" key="16">
    <source>
        <dbReference type="Proteomes" id="UP000719412"/>
    </source>
</evidence>
<feature type="transmembrane region" description="Helical" evidence="13">
    <location>
        <begin position="53"/>
        <end position="72"/>
    </location>
</feature>
<keyword evidence="4 11" id="KW-0812">Transmembrane</keyword>
<feature type="transmembrane region" description="Helical" evidence="13">
    <location>
        <begin position="347"/>
        <end position="369"/>
    </location>
</feature>
<feature type="transmembrane region" description="Helical" evidence="13">
    <location>
        <begin position="390"/>
        <end position="411"/>
    </location>
</feature>
<sequence length="627" mass="71197">MNVTEEAGQEYVGSVPWMVVFSVIFVVIISGNLLTILAIGLSRHLSSMTANQFIYSLAVTDLLVGLYIPYHLCFFKIQSLRENEIACIVRFMVPTFACTHSICKLLAVAGDRYIAILHPLHYNRYMTKRFVWGLIVGGWLFALALASVPIYWNNWTEEDSCDTEKFLPTIYCVYMLTSLFGAAWILMILVYVKIWTEARKHAKRIRRTVRFPQKAPVSDSKSFQSNRTAALFVDTGDSKPFNQSTSRQLEHGRSMMEENSTEHATPDSDYVGGTWWISVYCVIICAAVAGNILTLLATTTSRQLSAMVANQFISSLAVSDLLVGMSIPYHMCFYLMESFGHNRATCLVRFVLVTFACSSSILNLFFIATDRYAAVVHPLKYNRYMTRRTSILLISFVWILSLTVSTVPIYWNTWDDEEECDVKLIPTVYFSFVLTPMFVLVWGAMLLVYIKICREASKHAKRILSTTNLHKCHSINDTKSIQVVMLTLGCFSICWMPYFIVTTYFRITNTSSKFNLLYEIAFTMAVCNSGMNPVIYAWKNSNFREAFWCLLTCHSPNDATKKINYITNHVPGSKKSSMTNGTDNGHDNVVATCDIDVEADSQTQRDYDEHECSVSTEMTTVNTLSWT</sequence>
<dbReference type="GO" id="GO:0005886">
    <property type="term" value="C:plasma membrane"/>
    <property type="evidence" value="ECO:0007669"/>
    <property type="project" value="UniProtKB-SubCell"/>
</dbReference>
<keyword evidence="8" id="KW-1015">Disulfide bond</keyword>
<feature type="domain" description="G-protein coupled receptors family 1 profile" evidence="14">
    <location>
        <begin position="290"/>
        <end position="536"/>
    </location>
</feature>
<feature type="region of interest" description="Disordered" evidence="12">
    <location>
        <begin position="236"/>
        <end position="263"/>
    </location>
</feature>
<feature type="transmembrane region" description="Helical" evidence="13">
    <location>
        <begin position="517"/>
        <end position="538"/>
    </location>
</feature>
<dbReference type="SUPFAM" id="SSF81321">
    <property type="entry name" value="Family A G protein-coupled receptor-like"/>
    <property type="match status" value="2"/>
</dbReference>
<organism evidence="15 16">
    <name type="scientific">Tenebrio molitor</name>
    <name type="common">Yellow mealworm beetle</name>
    <dbReference type="NCBI Taxonomy" id="7067"/>
    <lineage>
        <taxon>Eukaryota</taxon>
        <taxon>Metazoa</taxon>
        <taxon>Ecdysozoa</taxon>
        <taxon>Arthropoda</taxon>
        <taxon>Hexapoda</taxon>
        <taxon>Insecta</taxon>
        <taxon>Pterygota</taxon>
        <taxon>Neoptera</taxon>
        <taxon>Endopterygota</taxon>
        <taxon>Coleoptera</taxon>
        <taxon>Polyphaga</taxon>
        <taxon>Cucujiformia</taxon>
        <taxon>Tenebrionidae</taxon>
        <taxon>Tenebrio</taxon>
    </lineage>
</organism>
<dbReference type="PROSITE" id="PS00237">
    <property type="entry name" value="G_PROTEIN_RECEP_F1_1"/>
    <property type="match status" value="1"/>
</dbReference>
<keyword evidence="7 13" id="KW-0472">Membrane</keyword>
<protein>
    <recommendedName>
        <fullName evidence="14">G-protein coupled receptors family 1 profile domain-containing protein</fullName>
    </recommendedName>
</protein>
<feature type="domain" description="G-protein coupled receptors family 1 profile" evidence="14">
    <location>
        <begin position="31"/>
        <end position="233"/>
    </location>
</feature>
<feature type="transmembrane region" description="Helical" evidence="13">
    <location>
        <begin position="483"/>
        <end position="505"/>
    </location>
</feature>
<dbReference type="InterPro" id="IPR017452">
    <property type="entry name" value="GPCR_Rhodpsn_7TM"/>
</dbReference>
<dbReference type="PANTHER" id="PTHR24248:SF199">
    <property type="entry name" value="IP13425P-RELATED"/>
    <property type="match status" value="1"/>
</dbReference>
<evidence type="ECO:0000256" key="9">
    <source>
        <dbReference type="ARBA" id="ARBA00023170"/>
    </source>
</evidence>
<reference evidence="15" key="2">
    <citation type="submission" date="2021-08" db="EMBL/GenBank/DDBJ databases">
        <authorList>
            <person name="Eriksson T."/>
        </authorList>
    </citation>
    <scope>NUCLEOTIDE SEQUENCE</scope>
    <source>
        <strain evidence="15">Stoneville</strain>
        <tissue evidence="15">Whole head</tissue>
    </source>
</reference>
<dbReference type="GO" id="GO:0004930">
    <property type="term" value="F:G protein-coupled receptor activity"/>
    <property type="evidence" value="ECO:0007669"/>
    <property type="project" value="UniProtKB-KW"/>
</dbReference>
<comment type="subcellular location">
    <subcellularLocation>
        <location evidence="1">Cell membrane</location>
        <topology evidence="1">Multi-pass membrane protein</topology>
    </subcellularLocation>
</comment>
<keyword evidence="5 13" id="KW-1133">Transmembrane helix</keyword>
<evidence type="ECO:0000256" key="8">
    <source>
        <dbReference type="ARBA" id="ARBA00023157"/>
    </source>
</evidence>
<feature type="transmembrane region" description="Helical" evidence="13">
    <location>
        <begin position="431"/>
        <end position="452"/>
    </location>
</feature>
<evidence type="ECO:0000256" key="13">
    <source>
        <dbReference type="SAM" id="Phobius"/>
    </source>
</evidence>
<dbReference type="SMART" id="SM01381">
    <property type="entry name" value="7TM_GPCR_Srsx"/>
    <property type="match status" value="1"/>
</dbReference>
<evidence type="ECO:0000256" key="11">
    <source>
        <dbReference type="RuleBase" id="RU000688"/>
    </source>
</evidence>
<evidence type="ECO:0000313" key="15">
    <source>
        <dbReference type="EMBL" id="KAH0810510.1"/>
    </source>
</evidence>
<evidence type="ECO:0000256" key="7">
    <source>
        <dbReference type="ARBA" id="ARBA00023136"/>
    </source>
</evidence>
<feature type="transmembrane region" description="Helical" evidence="13">
    <location>
        <begin position="275"/>
        <end position="296"/>
    </location>
</feature>
<evidence type="ECO:0000256" key="12">
    <source>
        <dbReference type="SAM" id="MobiDB-lite"/>
    </source>
</evidence>
<evidence type="ECO:0000256" key="2">
    <source>
        <dbReference type="ARBA" id="ARBA00010663"/>
    </source>
</evidence>